<accession>A0A8E2I716</accession>
<feature type="domain" description="HTH araC/xylS-type" evidence="4">
    <location>
        <begin position="163"/>
        <end position="264"/>
    </location>
</feature>
<evidence type="ECO:0000256" key="1">
    <source>
        <dbReference type="ARBA" id="ARBA00023015"/>
    </source>
</evidence>
<gene>
    <name evidence="5" type="ORF">BWZ43_13340</name>
</gene>
<dbReference type="Gene3D" id="1.10.10.60">
    <property type="entry name" value="Homeodomain-like"/>
    <property type="match status" value="1"/>
</dbReference>
<dbReference type="GO" id="GO:0043565">
    <property type="term" value="F:sequence-specific DNA binding"/>
    <property type="evidence" value="ECO:0007669"/>
    <property type="project" value="InterPro"/>
</dbReference>
<keyword evidence="3" id="KW-0804">Transcription</keyword>
<protein>
    <recommendedName>
        <fullName evidence="4">HTH araC/xylS-type domain-containing protein</fullName>
    </recommendedName>
</protein>
<keyword evidence="2" id="KW-0238">DNA-binding</keyword>
<name>A0A8E2I716_9BACI</name>
<dbReference type="PROSITE" id="PS01124">
    <property type="entry name" value="HTH_ARAC_FAMILY_2"/>
    <property type="match status" value="1"/>
</dbReference>
<dbReference type="Pfam" id="PF12833">
    <property type="entry name" value="HTH_18"/>
    <property type="match status" value="1"/>
</dbReference>
<sequence>METNNKKPSGLLNVQTGKEHFSLDLYSPSQELNLFIEHYWIVNWDLRGQKPYLSENLPHPSVHLVFEKNQSSIYGVVMKKFSILLKEKGTVFGIKFRPGAFYPFVRQSMDHFTGQAIPSQDIFGEVMNELESGIFSLTDQKEMIDLAESFLFSIIPNKDETLLQIHAIIEKMKSDPLINTVEDISEHFHLSVRTLQRLFKKYVGISPKWVIRRYRLLEVADQLSNGHPQPWQQLIADLGYYDQSHFIRDFKSIVGRSPEEYIRKSI</sequence>
<dbReference type="InterPro" id="IPR018060">
    <property type="entry name" value="HTH_AraC"/>
</dbReference>
<evidence type="ECO:0000313" key="5">
    <source>
        <dbReference type="EMBL" id="OOP67904.1"/>
    </source>
</evidence>
<evidence type="ECO:0000313" key="6">
    <source>
        <dbReference type="Proteomes" id="UP000189761"/>
    </source>
</evidence>
<keyword evidence="6" id="KW-1185">Reference proteome</keyword>
<comment type="caution">
    <text evidence="5">The sequence shown here is derived from an EMBL/GenBank/DDBJ whole genome shotgun (WGS) entry which is preliminary data.</text>
</comment>
<dbReference type="SUPFAM" id="SSF46689">
    <property type="entry name" value="Homeodomain-like"/>
    <property type="match status" value="1"/>
</dbReference>
<evidence type="ECO:0000259" key="4">
    <source>
        <dbReference type="PROSITE" id="PS01124"/>
    </source>
</evidence>
<dbReference type="Proteomes" id="UP000189761">
    <property type="component" value="Unassembled WGS sequence"/>
</dbReference>
<organism evidence="5 6">
    <name type="scientific">Heyndrickxia oleronia</name>
    <dbReference type="NCBI Taxonomy" id="38875"/>
    <lineage>
        <taxon>Bacteria</taxon>
        <taxon>Bacillati</taxon>
        <taxon>Bacillota</taxon>
        <taxon>Bacilli</taxon>
        <taxon>Bacillales</taxon>
        <taxon>Bacillaceae</taxon>
        <taxon>Heyndrickxia</taxon>
    </lineage>
</organism>
<keyword evidence="1" id="KW-0805">Transcription regulation</keyword>
<dbReference type="InterPro" id="IPR046532">
    <property type="entry name" value="DUF6597"/>
</dbReference>
<reference evidence="5 6" key="1">
    <citation type="submission" date="2017-01" db="EMBL/GenBank/DDBJ databases">
        <title>Draft genome sequence of Bacillus oleronius.</title>
        <authorList>
            <person name="Allam M."/>
        </authorList>
    </citation>
    <scope>NUCLEOTIDE SEQUENCE [LARGE SCALE GENOMIC DNA]</scope>
    <source>
        <strain evidence="5 6">DSM 9356</strain>
    </source>
</reference>
<dbReference type="PANTHER" id="PTHR46796">
    <property type="entry name" value="HTH-TYPE TRANSCRIPTIONAL ACTIVATOR RHAS-RELATED"/>
    <property type="match status" value="1"/>
</dbReference>
<evidence type="ECO:0000256" key="2">
    <source>
        <dbReference type="ARBA" id="ARBA00023125"/>
    </source>
</evidence>
<evidence type="ECO:0000256" key="3">
    <source>
        <dbReference type="ARBA" id="ARBA00023163"/>
    </source>
</evidence>
<dbReference type="InterPro" id="IPR050204">
    <property type="entry name" value="AraC_XylS_family_regulators"/>
</dbReference>
<dbReference type="EMBL" id="MTLA01000149">
    <property type="protein sequence ID" value="OOP67904.1"/>
    <property type="molecule type" value="Genomic_DNA"/>
</dbReference>
<dbReference type="Pfam" id="PF20240">
    <property type="entry name" value="DUF6597"/>
    <property type="match status" value="1"/>
</dbReference>
<dbReference type="GO" id="GO:0003700">
    <property type="term" value="F:DNA-binding transcription factor activity"/>
    <property type="evidence" value="ECO:0007669"/>
    <property type="project" value="InterPro"/>
</dbReference>
<dbReference type="RefSeq" id="WP_078110383.1">
    <property type="nucleotide sequence ID" value="NZ_CP065424.1"/>
</dbReference>
<dbReference type="AlphaFoldDB" id="A0A8E2I716"/>
<dbReference type="SMART" id="SM00342">
    <property type="entry name" value="HTH_ARAC"/>
    <property type="match status" value="1"/>
</dbReference>
<proteinExistence type="predicted"/>
<dbReference type="InterPro" id="IPR009057">
    <property type="entry name" value="Homeodomain-like_sf"/>
</dbReference>